<dbReference type="Pfam" id="PF01047">
    <property type="entry name" value="MarR"/>
    <property type="match status" value="1"/>
</dbReference>
<dbReference type="SUPFAM" id="SSF46785">
    <property type="entry name" value="Winged helix' DNA-binding domain"/>
    <property type="match status" value="1"/>
</dbReference>
<dbReference type="Gene3D" id="1.10.10.10">
    <property type="entry name" value="Winged helix-like DNA-binding domain superfamily/Winged helix DNA-binding domain"/>
    <property type="match status" value="1"/>
</dbReference>
<dbReference type="InterPro" id="IPR011991">
    <property type="entry name" value="ArsR-like_HTH"/>
</dbReference>
<accession>A0A4Q7NGJ6</accession>
<dbReference type="GO" id="GO:0003677">
    <property type="term" value="F:DNA binding"/>
    <property type="evidence" value="ECO:0007669"/>
    <property type="project" value="UniProtKB-KW"/>
</dbReference>
<comment type="caution">
    <text evidence="5">The sequence shown here is derived from an EMBL/GenBank/DDBJ whole genome shotgun (WGS) entry which is preliminary data.</text>
</comment>
<keyword evidence="1" id="KW-0805">Transcription regulation</keyword>
<evidence type="ECO:0000259" key="4">
    <source>
        <dbReference type="PROSITE" id="PS50995"/>
    </source>
</evidence>
<name>A0A4Q7NGJ6_9BURK</name>
<keyword evidence="6" id="KW-1185">Reference proteome</keyword>
<dbReference type="SMART" id="SM00347">
    <property type="entry name" value="HTH_MARR"/>
    <property type="match status" value="1"/>
</dbReference>
<dbReference type="EMBL" id="SGXC01000001">
    <property type="protein sequence ID" value="RZS84045.1"/>
    <property type="molecule type" value="Genomic_DNA"/>
</dbReference>
<dbReference type="CDD" id="cd00090">
    <property type="entry name" value="HTH_ARSR"/>
    <property type="match status" value="1"/>
</dbReference>
<proteinExistence type="predicted"/>
<organism evidence="5 6">
    <name type="scientific">Pigmentiphaga kullae</name>
    <dbReference type="NCBI Taxonomy" id="151784"/>
    <lineage>
        <taxon>Bacteria</taxon>
        <taxon>Pseudomonadati</taxon>
        <taxon>Pseudomonadota</taxon>
        <taxon>Betaproteobacteria</taxon>
        <taxon>Burkholderiales</taxon>
        <taxon>Alcaligenaceae</taxon>
        <taxon>Pigmentiphaga</taxon>
    </lineage>
</organism>
<sequence length="151" mass="17352">MFTNMRTQDYPIDRSIGFLLGRTFRRLRPIMEQQINSAGISYGMWFFLRALWEKDGVSQREIAEMVGLTQPTAWAALRKLEAQKMVTLQPDSEDKRKVLVYLTEKGRSLEEVLLPRVENINEVALQGISKTDLATFMRVLGRIETNMGPGE</sequence>
<evidence type="ECO:0000256" key="3">
    <source>
        <dbReference type="ARBA" id="ARBA00023163"/>
    </source>
</evidence>
<reference evidence="5 6" key="1">
    <citation type="submission" date="2019-02" db="EMBL/GenBank/DDBJ databases">
        <title>Genomic Encyclopedia of Type Strains, Phase IV (KMG-IV): sequencing the most valuable type-strain genomes for metagenomic binning, comparative biology and taxonomic classification.</title>
        <authorList>
            <person name="Goeker M."/>
        </authorList>
    </citation>
    <scope>NUCLEOTIDE SEQUENCE [LARGE SCALE GENOMIC DNA]</scope>
    <source>
        <strain evidence="5 6">K24</strain>
    </source>
</reference>
<keyword evidence="2" id="KW-0238">DNA-binding</keyword>
<dbReference type="PROSITE" id="PS50995">
    <property type="entry name" value="HTH_MARR_2"/>
    <property type="match status" value="1"/>
</dbReference>
<evidence type="ECO:0000313" key="5">
    <source>
        <dbReference type="EMBL" id="RZS84045.1"/>
    </source>
</evidence>
<dbReference type="InterPro" id="IPR036390">
    <property type="entry name" value="WH_DNA-bd_sf"/>
</dbReference>
<dbReference type="PRINTS" id="PR00598">
    <property type="entry name" value="HTHMARR"/>
</dbReference>
<gene>
    <name evidence="5" type="ORF">EV675_0047</name>
</gene>
<dbReference type="InterPro" id="IPR000835">
    <property type="entry name" value="HTH_MarR-typ"/>
</dbReference>
<keyword evidence="3" id="KW-0804">Transcription</keyword>
<evidence type="ECO:0000256" key="1">
    <source>
        <dbReference type="ARBA" id="ARBA00023015"/>
    </source>
</evidence>
<dbReference type="Proteomes" id="UP000292445">
    <property type="component" value="Unassembled WGS sequence"/>
</dbReference>
<dbReference type="PANTHER" id="PTHR42756">
    <property type="entry name" value="TRANSCRIPTIONAL REGULATOR, MARR"/>
    <property type="match status" value="1"/>
</dbReference>
<dbReference type="PANTHER" id="PTHR42756:SF1">
    <property type="entry name" value="TRANSCRIPTIONAL REPRESSOR OF EMRAB OPERON"/>
    <property type="match status" value="1"/>
</dbReference>
<dbReference type="GO" id="GO:0003700">
    <property type="term" value="F:DNA-binding transcription factor activity"/>
    <property type="evidence" value="ECO:0007669"/>
    <property type="project" value="InterPro"/>
</dbReference>
<dbReference type="InterPro" id="IPR036388">
    <property type="entry name" value="WH-like_DNA-bd_sf"/>
</dbReference>
<evidence type="ECO:0000313" key="6">
    <source>
        <dbReference type="Proteomes" id="UP000292445"/>
    </source>
</evidence>
<protein>
    <submittedName>
        <fullName evidence="5">MarR family transcriptional regulator</fullName>
    </submittedName>
</protein>
<dbReference type="AlphaFoldDB" id="A0A4Q7NGJ6"/>
<feature type="domain" description="HTH marR-type" evidence="4">
    <location>
        <begin position="13"/>
        <end position="145"/>
    </location>
</feature>
<evidence type="ECO:0000256" key="2">
    <source>
        <dbReference type="ARBA" id="ARBA00023125"/>
    </source>
</evidence>